<sequence>MTSTTISPAQLPAPIRDYLDAHTRQDTDAALAHFGPDAVVTDQGETFRGLDEIRDFLTRAGSEFTYTTELTGAERIDDTHAVAHVRLEGDFPGGVADLAYRFTLRDDRIVELFIGA</sequence>
<comment type="caution">
    <text evidence="2">The sequence shown here is derived from an EMBL/GenBank/DDBJ whole genome shotgun (WGS) entry which is preliminary data.</text>
</comment>
<dbReference type="Gene3D" id="3.10.450.50">
    <property type="match status" value="1"/>
</dbReference>
<feature type="domain" description="SnoaL-like" evidence="1">
    <location>
        <begin position="15"/>
        <end position="111"/>
    </location>
</feature>
<dbReference type="InterPro" id="IPR037401">
    <property type="entry name" value="SnoaL-like"/>
</dbReference>
<dbReference type="Proteomes" id="UP000550354">
    <property type="component" value="Unassembled WGS sequence"/>
</dbReference>
<evidence type="ECO:0000313" key="3">
    <source>
        <dbReference type="Proteomes" id="UP000550354"/>
    </source>
</evidence>
<dbReference type="SUPFAM" id="SSF54427">
    <property type="entry name" value="NTF2-like"/>
    <property type="match status" value="1"/>
</dbReference>
<protein>
    <submittedName>
        <fullName evidence="2">Nuclear transport factor 2 family protein</fullName>
    </submittedName>
</protein>
<dbReference type="AlphaFoldDB" id="A0A838XD16"/>
<reference evidence="2 3" key="1">
    <citation type="submission" date="2020-07" db="EMBL/GenBank/DDBJ databases">
        <title>Draft genome and description of Aeromicrobium phoceense strain Marseille-Q0843 isolated from healthy skin swab.</title>
        <authorList>
            <person name="Boxberger M."/>
            <person name="La Scola B."/>
        </authorList>
    </citation>
    <scope>NUCLEOTIDE SEQUENCE [LARGE SCALE GENOMIC DNA]</scope>
    <source>
        <strain evidence="2 3">Marseille-Q0843</strain>
    </source>
</reference>
<dbReference type="EMBL" id="JACEOG010000001">
    <property type="protein sequence ID" value="MBA4609349.1"/>
    <property type="molecule type" value="Genomic_DNA"/>
</dbReference>
<evidence type="ECO:0000259" key="1">
    <source>
        <dbReference type="Pfam" id="PF12680"/>
    </source>
</evidence>
<evidence type="ECO:0000313" key="2">
    <source>
        <dbReference type="EMBL" id="MBA4609349.1"/>
    </source>
</evidence>
<name>A0A838XD16_9ACTN</name>
<accession>A0A838XD16</accession>
<proteinExistence type="predicted"/>
<dbReference type="RefSeq" id="WP_181756034.1">
    <property type="nucleotide sequence ID" value="NZ_JACEOG010000001.1"/>
</dbReference>
<dbReference type="InterPro" id="IPR032710">
    <property type="entry name" value="NTF2-like_dom_sf"/>
</dbReference>
<organism evidence="2 3">
    <name type="scientific">Aeromicrobium phoceense</name>
    <dbReference type="NCBI Taxonomy" id="2754045"/>
    <lineage>
        <taxon>Bacteria</taxon>
        <taxon>Bacillati</taxon>
        <taxon>Actinomycetota</taxon>
        <taxon>Actinomycetes</taxon>
        <taxon>Propionibacteriales</taxon>
        <taxon>Nocardioidaceae</taxon>
        <taxon>Aeromicrobium</taxon>
    </lineage>
</organism>
<dbReference type="Pfam" id="PF12680">
    <property type="entry name" value="SnoaL_2"/>
    <property type="match status" value="1"/>
</dbReference>
<gene>
    <name evidence="2" type="ORF">H1W00_12740</name>
</gene>
<keyword evidence="3" id="KW-1185">Reference proteome</keyword>